<dbReference type="InterPro" id="IPR045702">
    <property type="entry name" value="DUF6060"/>
</dbReference>
<evidence type="ECO:0000256" key="1">
    <source>
        <dbReference type="SAM" id="Phobius"/>
    </source>
</evidence>
<comment type="caution">
    <text evidence="2">The sequence shown here is derived from an EMBL/GenBank/DDBJ whole genome shotgun (WGS) entry which is preliminary data.</text>
</comment>
<organism evidence="2 3">
    <name type="scientific">Diaporthe australafricana</name>
    <dbReference type="NCBI Taxonomy" id="127596"/>
    <lineage>
        <taxon>Eukaryota</taxon>
        <taxon>Fungi</taxon>
        <taxon>Dikarya</taxon>
        <taxon>Ascomycota</taxon>
        <taxon>Pezizomycotina</taxon>
        <taxon>Sordariomycetes</taxon>
        <taxon>Sordariomycetidae</taxon>
        <taxon>Diaporthales</taxon>
        <taxon>Diaporthaceae</taxon>
        <taxon>Diaporthe</taxon>
    </lineage>
</organism>
<feature type="transmembrane region" description="Helical" evidence="1">
    <location>
        <begin position="119"/>
        <end position="138"/>
    </location>
</feature>
<sequence>MSDLQYTLAGETANCNDSRLSLHTPVLRNDTGTRVCGIQSANTTSIRSCCDGEVHLYWCNSYCETSMSILEFTQCYANNTNTNITYGGYTYCQGSISNTQNDTLQTSAAAPSAGAPSRLLLALFLTFLVILPASAFVIDSLDNGLTRRQSENSQCDFEIDSTYTSQGPEIVLTSTIDGSSITSVGAQVTTGTTQNNRTVNDTSAADPRYDAFFEVMANLTDRRFPALSGVILHFEWATAGVDTQLYFYPYRYCVNGTVSNCADAFGDDQAPQFIEACGPLFGSDWVPEGEQAVAEGLEAETPQGTLQVVALN</sequence>
<dbReference type="Proteomes" id="UP001583177">
    <property type="component" value="Unassembled WGS sequence"/>
</dbReference>
<keyword evidence="3" id="KW-1185">Reference proteome</keyword>
<proteinExistence type="predicted"/>
<name>A0ABR3X3E5_9PEZI</name>
<reference evidence="2 3" key="1">
    <citation type="journal article" date="2024" name="IMA Fungus">
        <title>IMA Genome - F19 : A genome assembly and annotation guide to empower mycologists, including annotated draft genome sequences of Ceratocystis pirilliformis, Diaporthe australafricana, Fusarium ophioides, Paecilomyces lecythidis, and Sporothrix stenoceras.</title>
        <authorList>
            <person name="Aylward J."/>
            <person name="Wilson A.M."/>
            <person name="Visagie C.M."/>
            <person name="Spraker J."/>
            <person name="Barnes I."/>
            <person name="Buitendag C."/>
            <person name="Ceriani C."/>
            <person name="Del Mar Angel L."/>
            <person name="du Plessis D."/>
            <person name="Fuchs T."/>
            <person name="Gasser K."/>
            <person name="Kramer D."/>
            <person name="Li W."/>
            <person name="Munsamy K."/>
            <person name="Piso A."/>
            <person name="Price J.L."/>
            <person name="Sonnekus B."/>
            <person name="Thomas C."/>
            <person name="van der Nest A."/>
            <person name="van Dijk A."/>
            <person name="van Heerden A."/>
            <person name="van Vuuren N."/>
            <person name="Yilmaz N."/>
            <person name="Duong T.A."/>
            <person name="van der Merwe N.A."/>
            <person name="Wingfield M.J."/>
            <person name="Wingfield B.D."/>
        </authorList>
    </citation>
    <scope>NUCLEOTIDE SEQUENCE [LARGE SCALE GENOMIC DNA]</scope>
    <source>
        <strain evidence="2 3">CMW 18300</strain>
    </source>
</reference>
<dbReference type="Pfam" id="PF19535">
    <property type="entry name" value="DUF6060"/>
    <property type="match status" value="1"/>
</dbReference>
<keyword evidence="1" id="KW-0812">Transmembrane</keyword>
<accession>A0ABR3X3E5</accession>
<keyword evidence="1" id="KW-0472">Membrane</keyword>
<evidence type="ECO:0000313" key="3">
    <source>
        <dbReference type="Proteomes" id="UP001583177"/>
    </source>
</evidence>
<protein>
    <submittedName>
        <fullName evidence="2">Uncharacterized protein</fullName>
    </submittedName>
</protein>
<gene>
    <name evidence="2" type="ORF">Daus18300_005203</name>
</gene>
<dbReference type="EMBL" id="JAWRVE010000038">
    <property type="protein sequence ID" value="KAL1870139.1"/>
    <property type="molecule type" value="Genomic_DNA"/>
</dbReference>
<keyword evidence="1" id="KW-1133">Transmembrane helix</keyword>
<evidence type="ECO:0000313" key="2">
    <source>
        <dbReference type="EMBL" id="KAL1870139.1"/>
    </source>
</evidence>